<proteinExistence type="predicted"/>
<keyword evidence="1" id="KW-0812">Transmembrane</keyword>
<feature type="transmembrane region" description="Helical" evidence="1">
    <location>
        <begin position="57"/>
        <end position="81"/>
    </location>
</feature>
<dbReference type="EMBL" id="BX284605">
    <property type="protein sequence ID" value="CCD66316.2"/>
    <property type="molecule type" value="Genomic_DNA"/>
</dbReference>
<feature type="transmembrane region" description="Helical" evidence="1">
    <location>
        <begin position="270"/>
        <end position="293"/>
    </location>
</feature>
<accession>O45163</accession>
<dbReference type="AlphaFoldDB" id="O45163"/>
<evidence type="ECO:0000256" key="1">
    <source>
        <dbReference type="SAM" id="Phobius"/>
    </source>
</evidence>
<dbReference type="HOGENOM" id="CLU_042960_1_1_1"/>
<dbReference type="InterPro" id="IPR019422">
    <property type="entry name" value="7TM_GPCR_serpentine_rcpt_Srh"/>
</dbReference>
<dbReference type="Proteomes" id="UP000001940">
    <property type="component" value="Chromosome V"/>
</dbReference>
<dbReference type="CTD" id="191897"/>
<dbReference type="UCSC" id="F37B4.4">
    <property type="organism name" value="c. elegans"/>
</dbReference>
<dbReference type="WormBase" id="F37B4.4">
    <property type="protein sequence ID" value="CE24957"/>
    <property type="gene ID" value="WBGene00005478"/>
    <property type="gene designation" value="srh-272"/>
</dbReference>
<dbReference type="KEGG" id="cel:CELE_F37B4.4"/>
<feature type="transmembrane region" description="Helical" evidence="1">
    <location>
        <begin position="93"/>
        <end position="113"/>
    </location>
</feature>
<dbReference type="GeneID" id="191897"/>
<keyword evidence="1" id="KW-0472">Membrane</keyword>
<feature type="transmembrane region" description="Helical" evidence="1">
    <location>
        <begin position="187"/>
        <end position="215"/>
    </location>
</feature>
<protein>
    <submittedName>
        <fullName evidence="2">Serpentine Receptor, class H</fullName>
    </submittedName>
</protein>
<dbReference type="Pfam" id="PF10318">
    <property type="entry name" value="7TM_GPCR_Srh"/>
    <property type="match status" value="1"/>
</dbReference>
<feature type="transmembrane region" description="Helical" evidence="1">
    <location>
        <begin position="236"/>
        <end position="258"/>
    </location>
</feature>
<dbReference type="PANTHER" id="PTHR22941:SF303">
    <property type="entry name" value="SERPENTINE RECEPTOR, CLASS H"/>
    <property type="match status" value="1"/>
</dbReference>
<evidence type="ECO:0000313" key="4">
    <source>
        <dbReference type="WormBase" id="F37B4.4"/>
    </source>
</evidence>
<dbReference type="AGR" id="WB:WBGene00005478"/>
<dbReference type="PaxDb" id="6239-F37B4.4"/>
<evidence type="ECO:0000313" key="2">
    <source>
        <dbReference type="EMBL" id="CCD66316.2"/>
    </source>
</evidence>
<gene>
    <name evidence="2 4" type="primary">srh-272</name>
    <name evidence="2" type="ORF">CELE_F37B4.4</name>
    <name evidence="4" type="ORF">F37B4.4</name>
</gene>
<dbReference type="FunCoup" id="O45163">
    <property type="interactions" value="2"/>
</dbReference>
<feature type="transmembrane region" description="Helical" evidence="1">
    <location>
        <begin position="16"/>
        <end position="36"/>
    </location>
</feature>
<reference evidence="2 3" key="1">
    <citation type="journal article" date="1998" name="Science">
        <title>Genome sequence of the nematode C. elegans: a platform for investigating biology.</title>
        <authorList>
            <consortium name="The C. elegans sequencing consortium"/>
            <person name="Sulson J.E."/>
            <person name="Waterston R."/>
        </authorList>
    </citation>
    <scope>NUCLEOTIDE SEQUENCE [LARGE SCALE GENOMIC DNA]</scope>
    <source>
        <strain evidence="2 3">Bristol N2</strain>
    </source>
</reference>
<dbReference type="InParanoid" id="O45163"/>
<dbReference type="OMA" id="MADNTIW"/>
<dbReference type="OrthoDB" id="5854902at2759"/>
<feature type="transmembrane region" description="Helical" evidence="1">
    <location>
        <begin position="134"/>
        <end position="151"/>
    </location>
</feature>
<dbReference type="RefSeq" id="NP_503776.3">
    <property type="nucleotide sequence ID" value="NM_071375.3"/>
</dbReference>
<keyword evidence="2" id="KW-0675">Receptor</keyword>
<evidence type="ECO:0000313" key="3">
    <source>
        <dbReference type="Proteomes" id="UP000001940"/>
    </source>
</evidence>
<organism evidence="2 3">
    <name type="scientific">Caenorhabditis elegans</name>
    <dbReference type="NCBI Taxonomy" id="6239"/>
    <lineage>
        <taxon>Eukaryota</taxon>
        <taxon>Metazoa</taxon>
        <taxon>Ecdysozoa</taxon>
        <taxon>Nematoda</taxon>
        <taxon>Chromadorea</taxon>
        <taxon>Rhabditida</taxon>
        <taxon>Rhabditina</taxon>
        <taxon>Rhabditomorpha</taxon>
        <taxon>Rhabditoidea</taxon>
        <taxon>Rhabditidae</taxon>
        <taxon>Peloderinae</taxon>
        <taxon>Caenorhabditis</taxon>
    </lineage>
</organism>
<sequence>MNLSYCQTPAFLSKSLHLLSCISIPIHLFGVYIILCKTPEPMRTVKWSMFNLHVWSVLLDLSISLLTSPFVLFPALAGFPLGFLKELDVSTGAQIYLVVTVFAVVGVAVLGIFENRFYVMFALDSFWRYFRFPFFLFNHFIAVLFFVPPYLSIPNQNMALDQIFQDLAPDLPEWIKIGPIFVLTTDIAYSFVSILLIAVFIIAEILFFIFLIWLNMQFLTKTMSLSKATLRLQRKFLNAIHIQLYTPLVALIIPLLYFAYSVYFDSYNQAYNNISFIIISCHGLISTLIMLFIHKPYREICRSIFCGFRGHKTSPAARSRGLSIAPNQL</sequence>
<keyword evidence="3" id="KW-1185">Reference proteome</keyword>
<dbReference type="PANTHER" id="PTHR22941">
    <property type="entry name" value="SERPENTINE RECEPTOR"/>
    <property type="match status" value="1"/>
</dbReference>
<name>O45163_CAEEL</name>
<keyword evidence="1" id="KW-1133">Transmembrane helix</keyword>
<dbReference type="eggNOG" id="ENOG502T0TY">
    <property type="taxonomic scope" value="Eukaryota"/>
</dbReference>
<dbReference type="InterPro" id="IPR053220">
    <property type="entry name" value="Nematode_rcpt-like_serp_H"/>
</dbReference>